<dbReference type="InterPro" id="IPR020846">
    <property type="entry name" value="MFS_dom"/>
</dbReference>
<name>A0A0G2GUT2_PHACM</name>
<feature type="transmembrane region" description="Helical" evidence="5">
    <location>
        <begin position="421"/>
        <end position="446"/>
    </location>
</feature>
<feature type="transmembrane region" description="Helical" evidence="5">
    <location>
        <begin position="65"/>
        <end position="86"/>
    </location>
</feature>
<gene>
    <name evidence="7" type="ORF">UCRPC4_g01313</name>
</gene>
<dbReference type="SUPFAM" id="SSF103473">
    <property type="entry name" value="MFS general substrate transporter"/>
    <property type="match status" value="1"/>
</dbReference>
<feature type="transmembrane region" description="Helical" evidence="5">
    <location>
        <begin position="367"/>
        <end position="389"/>
    </location>
</feature>
<dbReference type="PANTHER" id="PTHR42718:SF36">
    <property type="entry name" value="MULTIDRUG TRANSPORTER, PUTATIVE (AFU_ORTHOLOGUE AFUA_4G13820)-RELATED"/>
    <property type="match status" value="1"/>
</dbReference>
<dbReference type="EMBL" id="LCWF01000031">
    <property type="protein sequence ID" value="KKY27018.1"/>
    <property type="molecule type" value="Genomic_DNA"/>
</dbReference>
<reference evidence="7 8" key="2">
    <citation type="submission" date="2015-05" db="EMBL/GenBank/DDBJ databases">
        <authorList>
            <person name="Morales-Cruz A."/>
            <person name="Amrine K.C."/>
            <person name="Cantu D."/>
        </authorList>
    </citation>
    <scope>NUCLEOTIDE SEQUENCE [LARGE SCALE GENOMIC DNA]</scope>
    <source>
        <strain evidence="7">UCRPC4</strain>
    </source>
</reference>
<evidence type="ECO:0000256" key="4">
    <source>
        <dbReference type="ARBA" id="ARBA00023136"/>
    </source>
</evidence>
<dbReference type="GO" id="GO:0022857">
    <property type="term" value="F:transmembrane transporter activity"/>
    <property type="evidence" value="ECO:0007669"/>
    <property type="project" value="InterPro"/>
</dbReference>
<evidence type="ECO:0000259" key="6">
    <source>
        <dbReference type="PROSITE" id="PS50850"/>
    </source>
</evidence>
<sequence>MPSTHERASEGIFVTTNADETSDNYEAQYPTGLIGLERKGPVDLESDIERIERLGRERPAQFKTIWAELAFLFSIFMSQILTEYFVSGFTVVLPTLIDELQIPSAAVVWPASAFSLVVASTLLVFGRLGDMFGGFFVYLFGLAWLLLWSVVAGFSRNPLMLDFCRALQGLGPAAFLPAGVMLLGGVYRPGPRKNLAFSLYGACAVVGFYIGIFFAGLTGQFIFWGWYFWIGAALAGITLVTSYLSIPKDYAEKKKNNIAMDWYGSVFITCGLVLVVYSITDSMHSPHGWRTPYIPVLLVVGCIFLGIAVYVEGWVAMLPLLPSDMFQVPSMKPLIMALTFSYGTLGIWMFYTVLYMENCMGAAPLQVVAWFVPMVIGGLVLSTVGGFVLHLIPGTGLLLVSGIGWIGANILLAVIPHGGSYWAYILPSMVLGSIGIDITFSIANIFVTTQLPSERQGLAGAVLNSIMHLGIALLLGFTDIVQTSTSHKGLCRSYHDTFWFGTACASVAFVILVLFVKVDKAKSDLTADEKRAFENEAREPDTSGLHEATF</sequence>
<dbReference type="OrthoDB" id="5086884at2759"/>
<dbReference type="GO" id="GO:0016020">
    <property type="term" value="C:membrane"/>
    <property type="evidence" value="ECO:0007669"/>
    <property type="project" value="UniProtKB-SubCell"/>
</dbReference>
<accession>A0A0G2GUT2</accession>
<reference evidence="7 8" key="1">
    <citation type="submission" date="2015-05" db="EMBL/GenBank/DDBJ databases">
        <title>Distinctive expansion of gene families associated with plant cell wall degradation and secondary metabolism in the genomes of grapevine trunk pathogens.</title>
        <authorList>
            <person name="Lawrence D.P."/>
            <person name="Travadon R."/>
            <person name="Rolshausen P.E."/>
            <person name="Baumgartner K."/>
        </authorList>
    </citation>
    <scope>NUCLEOTIDE SEQUENCE [LARGE SCALE GENOMIC DNA]</scope>
    <source>
        <strain evidence="7">UCRPC4</strain>
    </source>
</reference>
<dbReference type="InterPro" id="IPR011701">
    <property type="entry name" value="MFS"/>
</dbReference>
<evidence type="ECO:0000256" key="3">
    <source>
        <dbReference type="ARBA" id="ARBA00022989"/>
    </source>
</evidence>
<evidence type="ECO:0000313" key="7">
    <source>
        <dbReference type="EMBL" id="KKY27018.1"/>
    </source>
</evidence>
<dbReference type="PROSITE" id="PS50850">
    <property type="entry name" value="MFS"/>
    <property type="match status" value="1"/>
</dbReference>
<feature type="transmembrane region" description="Helical" evidence="5">
    <location>
        <begin position="333"/>
        <end position="355"/>
    </location>
</feature>
<keyword evidence="3 5" id="KW-1133">Transmembrane helix</keyword>
<organism evidence="7 8">
    <name type="scientific">Phaeomoniella chlamydospora</name>
    <name type="common">Phaeoacremonium chlamydosporum</name>
    <dbReference type="NCBI Taxonomy" id="158046"/>
    <lineage>
        <taxon>Eukaryota</taxon>
        <taxon>Fungi</taxon>
        <taxon>Dikarya</taxon>
        <taxon>Ascomycota</taxon>
        <taxon>Pezizomycotina</taxon>
        <taxon>Eurotiomycetes</taxon>
        <taxon>Chaetothyriomycetidae</taxon>
        <taxon>Phaeomoniellales</taxon>
        <taxon>Phaeomoniellaceae</taxon>
        <taxon>Phaeomoniella</taxon>
    </lineage>
</organism>
<feature type="transmembrane region" description="Helical" evidence="5">
    <location>
        <begin position="292"/>
        <end position="321"/>
    </location>
</feature>
<evidence type="ECO:0000256" key="1">
    <source>
        <dbReference type="ARBA" id="ARBA00004141"/>
    </source>
</evidence>
<feature type="transmembrane region" description="Helical" evidence="5">
    <location>
        <begin position="458"/>
        <end position="477"/>
    </location>
</feature>
<feature type="transmembrane region" description="Helical" evidence="5">
    <location>
        <begin position="106"/>
        <end position="125"/>
    </location>
</feature>
<dbReference type="AlphaFoldDB" id="A0A0G2GUT2"/>
<evidence type="ECO:0000256" key="5">
    <source>
        <dbReference type="SAM" id="Phobius"/>
    </source>
</evidence>
<proteinExistence type="predicted"/>
<feature type="transmembrane region" description="Helical" evidence="5">
    <location>
        <begin position="199"/>
        <end position="218"/>
    </location>
</feature>
<dbReference type="Gene3D" id="1.20.1250.20">
    <property type="entry name" value="MFS general substrate transporter like domains"/>
    <property type="match status" value="1"/>
</dbReference>
<feature type="transmembrane region" description="Helical" evidence="5">
    <location>
        <begin position="224"/>
        <end position="246"/>
    </location>
</feature>
<comment type="subcellular location">
    <subcellularLocation>
        <location evidence="1">Membrane</location>
        <topology evidence="1">Multi-pass membrane protein</topology>
    </subcellularLocation>
</comment>
<evidence type="ECO:0000313" key="8">
    <source>
        <dbReference type="Proteomes" id="UP000053317"/>
    </source>
</evidence>
<evidence type="ECO:0000256" key="2">
    <source>
        <dbReference type="ARBA" id="ARBA00022692"/>
    </source>
</evidence>
<dbReference type="Proteomes" id="UP000053317">
    <property type="component" value="Unassembled WGS sequence"/>
</dbReference>
<feature type="transmembrane region" description="Helical" evidence="5">
    <location>
        <begin position="396"/>
        <end position="415"/>
    </location>
</feature>
<comment type="caution">
    <text evidence="7">The sequence shown here is derived from an EMBL/GenBank/DDBJ whole genome shotgun (WGS) entry which is preliminary data.</text>
</comment>
<dbReference type="Gene3D" id="1.20.1720.10">
    <property type="entry name" value="Multidrug resistance protein D"/>
    <property type="match status" value="1"/>
</dbReference>
<feature type="domain" description="Major facilitator superfamily (MFS) profile" evidence="6">
    <location>
        <begin position="71"/>
        <end position="520"/>
    </location>
</feature>
<keyword evidence="2 5" id="KW-0812">Transmembrane</keyword>
<keyword evidence="8" id="KW-1185">Reference proteome</keyword>
<feature type="transmembrane region" description="Helical" evidence="5">
    <location>
        <begin position="166"/>
        <end position="187"/>
    </location>
</feature>
<dbReference type="Pfam" id="PF07690">
    <property type="entry name" value="MFS_1"/>
    <property type="match status" value="1"/>
</dbReference>
<feature type="transmembrane region" description="Helical" evidence="5">
    <location>
        <begin position="497"/>
        <end position="516"/>
    </location>
</feature>
<dbReference type="InterPro" id="IPR036259">
    <property type="entry name" value="MFS_trans_sf"/>
</dbReference>
<feature type="transmembrane region" description="Helical" evidence="5">
    <location>
        <begin position="258"/>
        <end position="280"/>
    </location>
</feature>
<feature type="transmembrane region" description="Helical" evidence="5">
    <location>
        <begin position="132"/>
        <end position="154"/>
    </location>
</feature>
<keyword evidence="4 5" id="KW-0472">Membrane</keyword>
<dbReference type="PANTHER" id="PTHR42718">
    <property type="entry name" value="MAJOR FACILITATOR SUPERFAMILY MULTIDRUG TRANSPORTER MFSC"/>
    <property type="match status" value="1"/>
</dbReference>
<protein>
    <submittedName>
        <fullName evidence="7">Putative drug resistance protein</fullName>
    </submittedName>
</protein>